<dbReference type="AlphaFoldDB" id="J4C8C5"/>
<evidence type="ECO:0000313" key="2">
    <source>
        <dbReference type="Proteomes" id="UP000003786"/>
    </source>
</evidence>
<sequence>MPTVYSWRLKYYCECHSIHRVSLVPALWDLSAQQRLRALSILLSARALGPPRFPAVLESGPRRLTLFYPPLLSVRRPQCYFIGVSTLISVDRTLVPVSLADLGTLLRLVFLGICFNRCSFRYYDLLSYSLCGFCDFLVSFPPGHRQISVIKLAPTVRLRAVTTPSHWPLTGRYYPVVSSSCRLSPMASGAYVPRIDWCLRTAYRLVPTYRV</sequence>
<dbReference type="RefSeq" id="XP_009690849.1">
    <property type="nucleotide sequence ID" value="XM_009692554.1"/>
</dbReference>
<dbReference type="EMBL" id="AP011947">
    <property type="protein sequence ID" value="BAM40548.1"/>
    <property type="molecule type" value="Genomic_DNA"/>
</dbReference>
<dbReference type="Proteomes" id="UP000003786">
    <property type="component" value="Chromosome 2"/>
</dbReference>
<dbReference type="GeneID" id="20714919"/>
<accession>J4C8C5</accession>
<proteinExistence type="predicted"/>
<organism evidence="1 2">
    <name type="scientific">Theileria orientalis strain Shintoku</name>
    <dbReference type="NCBI Taxonomy" id="869250"/>
    <lineage>
        <taxon>Eukaryota</taxon>
        <taxon>Sar</taxon>
        <taxon>Alveolata</taxon>
        <taxon>Apicomplexa</taxon>
        <taxon>Aconoidasida</taxon>
        <taxon>Piroplasmida</taxon>
        <taxon>Theileriidae</taxon>
        <taxon>Theileria</taxon>
    </lineage>
</organism>
<name>J4C8C5_THEOR</name>
<gene>
    <name evidence="1" type="ORF">TOT_020000803</name>
</gene>
<dbReference type="VEuPathDB" id="PiroplasmaDB:TOT_020000803"/>
<dbReference type="KEGG" id="tot:TOT_020000803"/>
<reference evidence="1 2" key="1">
    <citation type="journal article" date="2012" name="MBio">
        <title>Comparative genome analysis of three eukaryotic parasites with differing abilities to transform leukocytes reveals key mediators of Theileria-induced leukocyte transformation.</title>
        <authorList>
            <person name="Hayashida K."/>
            <person name="Hara Y."/>
            <person name="Abe T."/>
            <person name="Yamasaki C."/>
            <person name="Toyoda A."/>
            <person name="Kosuge T."/>
            <person name="Suzuki Y."/>
            <person name="Sato Y."/>
            <person name="Kawashima S."/>
            <person name="Katayama T."/>
            <person name="Wakaguri H."/>
            <person name="Inoue N."/>
            <person name="Homma K."/>
            <person name="Tada-Umezaki M."/>
            <person name="Yagi Y."/>
            <person name="Fujii Y."/>
            <person name="Habara T."/>
            <person name="Kanehisa M."/>
            <person name="Watanabe H."/>
            <person name="Ito K."/>
            <person name="Gojobori T."/>
            <person name="Sugawara H."/>
            <person name="Imanishi T."/>
            <person name="Weir W."/>
            <person name="Gardner M."/>
            <person name="Pain A."/>
            <person name="Shiels B."/>
            <person name="Hattori M."/>
            <person name="Nene V."/>
            <person name="Sugimoto C."/>
        </authorList>
    </citation>
    <scope>NUCLEOTIDE SEQUENCE [LARGE SCALE GENOMIC DNA]</scope>
    <source>
        <strain evidence="1 2">Shintoku</strain>
    </source>
</reference>
<evidence type="ECO:0000313" key="1">
    <source>
        <dbReference type="EMBL" id="BAM40548.1"/>
    </source>
</evidence>
<keyword evidence="2" id="KW-1185">Reference proteome</keyword>
<protein>
    <submittedName>
        <fullName evidence="1">Uncharacterized protein</fullName>
    </submittedName>
</protein>